<reference evidence="2" key="2">
    <citation type="journal article" date="2015" name="Data Brief">
        <title>Shoot transcriptome of the giant reed, Arundo donax.</title>
        <authorList>
            <person name="Barrero R.A."/>
            <person name="Guerrero F.D."/>
            <person name="Moolhuijzen P."/>
            <person name="Goolsby J.A."/>
            <person name="Tidwell J."/>
            <person name="Bellgard S.E."/>
            <person name="Bellgard M.I."/>
        </authorList>
    </citation>
    <scope>NUCLEOTIDE SEQUENCE</scope>
    <source>
        <tissue evidence="2">Shoot tissue taken approximately 20 cm above the soil surface</tissue>
    </source>
</reference>
<accession>A0A0A9DD16</accession>
<sequence length="86" mass="10105">MFLWEFVLSFPLCFIFGLCLLLLAFAWPSFFIRKFLSEEVIILIRLIFTAIVIIMLLQPPLPSFPFFFHFLLVLLPDSFLLIGLSF</sequence>
<keyword evidence="1" id="KW-1133">Transmembrane helix</keyword>
<proteinExistence type="predicted"/>
<dbReference type="EMBL" id="GBRH01214350">
    <property type="protein sequence ID" value="JAD83545.1"/>
    <property type="molecule type" value="Transcribed_RNA"/>
</dbReference>
<dbReference type="AlphaFoldDB" id="A0A0A9DD16"/>
<name>A0A0A9DD16_ARUDO</name>
<keyword evidence="1" id="KW-0812">Transmembrane</keyword>
<evidence type="ECO:0000313" key="2">
    <source>
        <dbReference type="EMBL" id="JAD83545.1"/>
    </source>
</evidence>
<protein>
    <submittedName>
        <fullName evidence="2">Uncharacterized protein</fullName>
    </submittedName>
</protein>
<evidence type="ECO:0000256" key="1">
    <source>
        <dbReference type="SAM" id="Phobius"/>
    </source>
</evidence>
<keyword evidence="1" id="KW-0472">Membrane</keyword>
<feature type="transmembrane region" description="Helical" evidence="1">
    <location>
        <begin position="64"/>
        <end position="84"/>
    </location>
</feature>
<reference evidence="2" key="1">
    <citation type="submission" date="2014-09" db="EMBL/GenBank/DDBJ databases">
        <authorList>
            <person name="Magalhaes I.L.F."/>
            <person name="Oliveira U."/>
            <person name="Santos F.R."/>
            <person name="Vidigal T.H.D.A."/>
            <person name="Brescovit A.D."/>
            <person name="Santos A.J."/>
        </authorList>
    </citation>
    <scope>NUCLEOTIDE SEQUENCE</scope>
    <source>
        <tissue evidence="2">Shoot tissue taken approximately 20 cm above the soil surface</tissue>
    </source>
</reference>
<feature type="transmembrane region" description="Helical" evidence="1">
    <location>
        <begin position="6"/>
        <end position="28"/>
    </location>
</feature>
<organism evidence="2">
    <name type="scientific">Arundo donax</name>
    <name type="common">Giant reed</name>
    <name type="synonym">Donax arundinaceus</name>
    <dbReference type="NCBI Taxonomy" id="35708"/>
    <lineage>
        <taxon>Eukaryota</taxon>
        <taxon>Viridiplantae</taxon>
        <taxon>Streptophyta</taxon>
        <taxon>Embryophyta</taxon>
        <taxon>Tracheophyta</taxon>
        <taxon>Spermatophyta</taxon>
        <taxon>Magnoliopsida</taxon>
        <taxon>Liliopsida</taxon>
        <taxon>Poales</taxon>
        <taxon>Poaceae</taxon>
        <taxon>PACMAD clade</taxon>
        <taxon>Arundinoideae</taxon>
        <taxon>Arundineae</taxon>
        <taxon>Arundo</taxon>
    </lineage>
</organism>
<feature type="transmembrane region" description="Helical" evidence="1">
    <location>
        <begin position="40"/>
        <end position="58"/>
    </location>
</feature>